<dbReference type="InterPro" id="IPR039463">
    <property type="entry name" value="Sip3/Lam1_BAR"/>
</dbReference>
<dbReference type="InterPro" id="IPR042067">
    <property type="entry name" value="Sip3_PH"/>
</dbReference>
<reference evidence="8 9" key="1">
    <citation type="submission" date="2015-05" db="EMBL/GenBank/DDBJ databases">
        <title>Distinctive expansion of gene families associated with plant cell wall degradation and secondary metabolism in the genomes of grapevine trunk pathogens.</title>
        <authorList>
            <person name="Lawrence D.P."/>
            <person name="Travadon R."/>
            <person name="Rolshausen P.E."/>
            <person name="Baumgartner K."/>
        </authorList>
    </citation>
    <scope>NUCLEOTIDE SEQUENCE [LARGE SCALE GENOMIC DNA]</scope>
    <source>
        <strain evidence="8">UCRPC4</strain>
    </source>
</reference>
<dbReference type="CDD" id="cd07609">
    <property type="entry name" value="BAR_SIP3_fungi"/>
    <property type="match status" value="1"/>
</dbReference>
<dbReference type="InterPro" id="IPR027267">
    <property type="entry name" value="AH/BAR_dom_sf"/>
</dbReference>
<dbReference type="InterPro" id="IPR011993">
    <property type="entry name" value="PH-like_dom_sf"/>
</dbReference>
<dbReference type="GO" id="GO:0005737">
    <property type="term" value="C:cytoplasm"/>
    <property type="evidence" value="ECO:0007669"/>
    <property type="project" value="InterPro"/>
</dbReference>
<dbReference type="Pfam" id="PF00169">
    <property type="entry name" value="PH"/>
    <property type="match status" value="1"/>
</dbReference>
<dbReference type="Pfam" id="PF16746">
    <property type="entry name" value="BAR_3"/>
    <property type="match status" value="1"/>
</dbReference>
<dbReference type="SUPFAM" id="SSF103657">
    <property type="entry name" value="BAR/IMD domain-like"/>
    <property type="match status" value="1"/>
</dbReference>
<accession>A0A0G2DXD6</accession>
<evidence type="ECO:0000259" key="6">
    <source>
        <dbReference type="PROSITE" id="PS50003"/>
    </source>
</evidence>
<dbReference type="SMART" id="SM00233">
    <property type="entry name" value="PH"/>
    <property type="match status" value="1"/>
</dbReference>
<dbReference type="OrthoDB" id="10070851at2759"/>
<sequence length="1411" mass="157612">MSATHPPLAQVGKLINLIPVGLKEAALDSPTFRATTQHFGDQVELVEKWLEEYLRSAIRVVGEVGTLETILNSFMSHAMLPMNVSEAVVDHDYSVLAMRRYSESAKDFWASTFTLLKKTNVLVIEPIKSFLNNDLRGFKEAKKTLETNQRYYDSVQARYSSQAKAKEPSALREDAFQLHEARKAYLKSSMDFCVLAPQLRTALDKLMVQVFFDQWREMRASRDASLPSLSRSTQEMDRVKGWTREMEGSEKAFRRELQAARRQLEDIAESTARPSRELDDYSVSTTPYLGAAAMSLKSPKKTGPDKFEKQGWLNLRTYTGKPARTMWVRRWAFVKNGIFGWLIQSSRSGGVEESERIGVLLCNIRPAGQEERRFCFEIKTKKTAMMIQAETQNELSEWLSVFECAKQRALDDPASTDGILHGKTEINTDPAFSISPPPVPEFAATFNETLSPGGIEESYGVDRSNTLPVPGADISRESVDVAPTSRRSTMLDKEEGTRDHAARIISKLDLHRKGGSSSNLAPAPSTPTTGGIASLIAASHGSMPISPGVPVKAPENEPQKPKSTFTLALRDMPANSLAPSTLANPPAATSLSKAAVIVSGERGIGVGATGGMPGGMLANLWGSSNWGFVNRLERGEVKSQEVKPTRQLSLAPPRPSSPSKGRVVSLMKEASPGSASTTTLLPSEGPPSRDPSPPKIRHRQTISLDGDAAKLQRTIIAPQHFPNYYPLQLKTQDAQFRLLFPNVGREEKLVLVFRATWNPNDQQEFPGRAYVTTEDIYFYSNHLGLVLTTSVTLKSIAEVTAAPGRDCDFLFLHFREAKDGQPTRLTIKTFLENLKLLQKRLNFLIRNSDAEGQLDLEAVIKTLIKMEQEAPQRSPSLESWEDVASNTPMDELGGGATLRTPTDLKAPIRVDNSLNSHGGRAGQGKEVAKFKLPSQPVDYVPTGNLHLAAEKKFEVSPKALFHVLFGDKSAVWQLLQHERNAHDIRQGPWVSLDKGHFRREFEYIVDSSDLFGRTQKVDVRDYQVVDVMNDHLCYVVTDKRTAWHLPYKRHFRLVSKLVITHVAKSKSKLAIFTKVEWLHHPFILEGVITSQAMNDLSLAALDTVDLVSDQVRRLGPYSRTKKAVQIFGTIGQSTSTTQFSATDSVNQLNLEMRQIPRQRTLATLLLQTLGSLGESAITTVLVWTGGVMKWAWNTFSANRIILLLLFLSFLTNTFYTGRDRLEWWNERKATKFMRKVGVNPNNVMTKALYTSDIEQLISSNIPLTDTFNINTTTSSNTNVTDNLCFDTFYVDTANLGTDDTSTLLSRPSLSSRSASALKIHQTRRTLGTYRHDLLVAMRVVNSIEREMLKGEWEKWITEEMRRCEAVKGLIAREVEDDQEGGKEGEEVRRKYDEYCGSCEKAERRILESGLN</sequence>
<dbReference type="InterPro" id="IPR031968">
    <property type="entry name" value="VASt"/>
</dbReference>
<feature type="region of interest" description="Disordered" evidence="5">
    <location>
        <begin position="453"/>
        <end position="532"/>
    </location>
</feature>
<proteinExistence type="predicted"/>
<dbReference type="Pfam" id="PF16016">
    <property type="entry name" value="VASt"/>
    <property type="match status" value="1"/>
</dbReference>
<dbReference type="PROSITE" id="PS50003">
    <property type="entry name" value="PH_DOMAIN"/>
    <property type="match status" value="1"/>
</dbReference>
<dbReference type="PANTHER" id="PTHR14248">
    <property type="entry name" value="CYCLIN Y, ISOFORM A"/>
    <property type="match status" value="1"/>
</dbReference>
<gene>
    <name evidence="8" type="ORF">UCRPC4_g06269</name>
</gene>
<dbReference type="Gene3D" id="1.20.1270.60">
    <property type="entry name" value="Arfaptin homology (AH) domain/BAR domain"/>
    <property type="match status" value="1"/>
</dbReference>
<dbReference type="InterPro" id="IPR004148">
    <property type="entry name" value="BAR_dom"/>
</dbReference>
<comment type="subcellular location">
    <subcellularLocation>
        <location evidence="1">Membrane</location>
    </subcellularLocation>
</comment>
<reference evidence="8 9" key="2">
    <citation type="submission" date="2015-05" db="EMBL/GenBank/DDBJ databases">
        <authorList>
            <person name="Morales-Cruz A."/>
            <person name="Amrine K.C."/>
            <person name="Cantu D."/>
        </authorList>
    </citation>
    <scope>NUCLEOTIDE SEQUENCE [LARGE SCALE GENOMIC DNA]</scope>
    <source>
        <strain evidence="8">UCRPC4</strain>
    </source>
</reference>
<protein>
    <submittedName>
        <fullName evidence="8">Putative transcription factor</fullName>
    </submittedName>
</protein>
<evidence type="ECO:0000313" key="8">
    <source>
        <dbReference type="EMBL" id="KKY15562.1"/>
    </source>
</evidence>
<feature type="domain" description="PH" evidence="6">
    <location>
        <begin position="306"/>
        <end position="407"/>
    </location>
</feature>
<evidence type="ECO:0000256" key="3">
    <source>
        <dbReference type="ARBA" id="ARBA00022989"/>
    </source>
</evidence>
<dbReference type="FunFam" id="2.30.29.30:FF:000349">
    <property type="entry name" value="Transcription factor SipA3"/>
    <property type="match status" value="1"/>
</dbReference>
<comment type="caution">
    <text evidence="8">The sequence shown here is derived from an EMBL/GenBank/DDBJ whole genome shotgun (WGS) entry which is preliminary data.</text>
</comment>
<evidence type="ECO:0000256" key="4">
    <source>
        <dbReference type="ARBA" id="ARBA00023136"/>
    </source>
</evidence>
<dbReference type="FunFam" id="1.20.1270.60:FF:000079">
    <property type="entry name" value="Transcription factor SipA3"/>
    <property type="match status" value="1"/>
</dbReference>
<keyword evidence="3" id="KW-1133">Transmembrane helix</keyword>
<dbReference type="CDD" id="cd13280">
    <property type="entry name" value="PH_SIP3"/>
    <property type="match status" value="1"/>
</dbReference>
<dbReference type="EMBL" id="LCWF01000183">
    <property type="protein sequence ID" value="KKY15562.1"/>
    <property type="molecule type" value="Genomic_DNA"/>
</dbReference>
<keyword evidence="4" id="KW-0472">Membrane</keyword>
<dbReference type="Proteomes" id="UP000053317">
    <property type="component" value="Unassembled WGS sequence"/>
</dbReference>
<keyword evidence="9" id="KW-1185">Reference proteome</keyword>
<feature type="compositionally biased region" description="Basic and acidic residues" evidence="5">
    <location>
        <begin position="489"/>
        <end position="512"/>
    </location>
</feature>
<organism evidence="8 9">
    <name type="scientific">Phaeomoniella chlamydospora</name>
    <name type="common">Phaeoacremonium chlamydosporum</name>
    <dbReference type="NCBI Taxonomy" id="158046"/>
    <lineage>
        <taxon>Eukaryota</taxon>
        <taxon>Fungi</taxon>
        <taxon>Dikarya</taxon>
        <taxon>Ascomycota</taxon>
        <taxon>Pezizomycotina</taxon>
        <taxon>Eurotiomycetes</taxon>
        <taxon>Chaetothyriomycetidae</taxon>
        <taxon>Phaeomoniellales</taxon>
        <taxon>Phaeomoniellaceae</taxon>
        <taxon>Phaeomoniella</taxon>
    </lineage>
</organism>
<feature type="compositionally biased region" description="Pro residues" evidence="5">
    <location>
        <begin position="684"/>
        <end position="694"/>
    </location>
</feature>
<feature type="domain" description="VASt" evidence="7">
    <location>
        <begin position="944"/>
        <end position="1115"/>
    </location>
</feature>
<keyword evidence="2" id="KW-0812">Transmembrane</keyword>
<evidence type="ECO:0000256" key="5">
    <source>
        <dbReference type="SAM" id="MobiDB-lite"/>
    </source>
</evidence>
<feature type="compositionally biased region" description="Polar residues" evidence="5">
    <location>
        <begin position="515"/>
        <end position="531"/>
    </location>
</feature>
<evidence type="ECO:0000256" key="1">
    <source>
        <dbReference type="ARBA" id="ARBA00004370"/>
    </source>
</evidence>
<dbReference type="GO" id="GO:0016020">
    <property type="term" value="C:membrane"/>
    <property type="evidence" value="ECO:0007669"/>
    <property type="project" value="UniProtKB-SubCell"/>
</dbReference>
<evidence type="ECO:0000313" key="9">
    <source>
        <dbReference type="Proteomes" id="UP000053317"/>
    </source>
</evidence>
<dbReference type="InterPro" id="IPR001849">
    <property type="entry name" value="PH_domain"/>
</dbReference>
<evidence type="ECO:0000256" key="2">
    <source>
        <dbReference type="ARBA" id="ARBA00022692"/>
    </source>
</evidence>
<feature type="region of interest" description="Disordered" evidence="5">
    <location>
        <begin position="637"/>
        <end position="698"/>
    </location>
</feature>
<name>A0A0G2DXD6_PHACM</name>
<dbReference type="SUPFAM" id="SSF50729">
    <property type="entry name" value="PH domain-like"/>
    <property type="match status" value="1"/>
</dbReference>
<evidence type="ECO:0000259" key="7">
    <source>
        <dbReference type="PROSITE" id="PS51778"/>
    </source>
</evidence>
<dbReference type="Gene3D" id="2.30.29.30">
    <property type="entry name" value="Pleckstrin-homology domain (PH domain)/Phosphotyrosine-binding domain (PTB)"/>
    <property type="match status" value="1"/>
</dbReference>
<dbReference type="PROSITE" id="PS51778">
    <property type="entry name" value="VAST"/>
    <property type="match status" value="1"/>
</dbReference>